<dbReference type="Pfam" id="PF18086">
    <property type="entry name" value="PPIP5K2_N"/>
    <property type="match status" value="1"/>
</dbReference>
<evidence type="ECO:0000256" key="6">
    <source>
        <dbReference type="ARBA" id="ARBA00022553"/>
    </source>
</evidence>
<dbReference type="OMA" id="CANRSPH"/>
<evidence type="ECO:0000256" key="3">
    <source>
        <dbReference type="ARBA" id="ARBA00005609"/>
    </source>
</evidence>
<evidence type="ECO:0000256" key="12">
    <source>
        <dbReference type="ARBA" id="ARBA00033696"/>
    </source>
</evidence>
<dbReference type="STRING" id="94237.ENSMMOP00000021928"/>
<evidence type="ECO:0000256" key="10">
    <source>
        <dbReference type="ARBA" id="ARBA00022840"/>
    </source>
</evidence>
<evidence type="ECO:0000256" key="2">
    <source>
        <dbReference type="ARBA" id="ARBA00004514"/>
    </source>
</evidence>
<keyword evidence="10 15" id="KW-0067">ATP-binding</keyword>
<dbReference type="GO" id="GO:0005886">
    <property type="term" value="C:plasma membrane"/>
    <property type="evidence" value="ECO:0007669"/>
    <property type="project" value="UniProtKB-SubCell"/>
</dbReference>
<comment type="catalytic activity">
    <reaction evidence="12">
        <text>5-diphospho-1D-myo-inositol 1,2,3,4,6-pentakisphosphate + ATP + H(+) = 1,5-bis(diphospho)-1D-myo-inositol 2,3,4,6-tetrakisphosphate + ADP</text>
        <dbReference type="Rhea" id="RHEA:10276"/>
        <dbReference type="ChEBI" id="CHEBI:15378"/>
        <dbReference type="ChEBI" id="CHEBI:30616"/>
        <dbReference type="ChEBI" id="CHEBI:58628"/>
        <dbReference type="ChEBI" id="CHEBI:77983"/>
        <dbReference type="ChEBI" id="CHEBI:456216"/>
        <dbReference type="EC" id="2.7.4.24"/>
    </reaction>
    <physiologicalReaction direction="left-to-right" evidence="12">
        <dbReference type="Rhea" id="RHEA:10277"/>
    </physiologicalReaction>
</comment>
<feature type="domain" description="VIP1 N-terminal" evidence="17">
    <location>
        <begin position="55"/>
        <end position="144"/>
    </location>
</feature>
<keyword evidence="4" id="KW-1003">Cell membrane</keyword>
<dbReference type="InterPro" id="IPR033379">
    <property type="entry name" value="Acid_Pase_AS"/>
</dbReference>
<comment type="function">
    <text evidence="15">Bifunctional inositol kinase that acts in concert with the IP6K kinases to synthesize the diphosphate group-containing inositol pyrophosphates diphosphoinositol pentakisphosphate, PP-InsP5, and bis-diphosphoinositol tetrakisphosphate, (PP)2-InsP4. PP-InsP5 and (PP)2-InsP4, also respectively called InsP7 and InsP8, may regulate a variety of cellular processes, including apoptosis, vesicle trafficking, cytoskeletal dynamics, and exocytosis. Phosphorylates inositol hexakisphosphate (InsP6).</text>
</comment>
<keyword evidence="8 15" id="KW-0547">Nucleotide-binding</keyword>
<evidence type="ECO:0000256" key="5">
    <source>
        <dbReference type="ARBA" id="ARBA00022490"/>
    </source>
</evidence>
<dbReference type="Gene3D" id="3.40.50.11950">
    <property type="match status" value="1"/>
</dbReference>
<sequence>VMSESSSPGESRRGAPRFFVGCEDDESEVQEDSMRTDMELYEDNEDTDSPPERQIMVGICCMMKKSKSKPMTQILERLCRFEYITVVIFPEDVILNEPVDKWPLCDCLISFHSKGFPLDKAVSYAKLRNPLHINDLNMQYYIQDRREVYRILQEEGIDLPRYAVLNRDPDKPDECNLVEGEDHVEVNGEIFQKPFVEKPVCAEDHNVYIYYPTSAGGGSQRLFRKIGSRSSVYSPESSVRKTGSYIYEEFMPTDGTDVKVYTVGPDYAHAEARKSPALDGKVERDSEGKEVRYPVMLSAMEKLVARKVCLAFKQTVCGFDLLRANGHSYVCDVNGFSFVKNSMKYYDDCAKILGNIVMRELAPQFQIPWSIPTEAEDIPIVPTTSGTMMELRCVIAVIRHGDRTPKQKMKMECYNNSHTFNSQVSQAVCDKLTTCYSKSSTHLQEVLDITRQLLAELGQHNDCEIEEKKSKLEQLKTVLEMYGHFSGINRKVQLTYLPHGQPKTSSEEEDTRKEGPSLLLVLKWGGELTPAGRVQAEELGRAFRCMYPGGQGDYAGFPGCGLLRLHSTYRHDLKIYASDEGRVQMTAAAFAKGLLALEGELTPILVQMVKSANMNGLLDNDSDSLSGCQHRVKARLHDILQKDRDFIEEDFDKLAPTCSSSLVNSMKIVQNPVATCDQVYALIQSLTSQIRKRMEDPKSADLQLYHSETLELMLQRWSKLEKDFRMKNGRYDISKIPDIYDCVKYDVIHNATLGLEDTLELFRLSRALADIVIPQEYGINKVEKLDIAYAYCLPLVRKIQLDLQRTHEDESVNKLHPLYSRGVMSPGRHVRTRLYFTSESHVHSLLSIFRYGGLLDEEKDQQWKRAMDYLSAVSELNYMTQIVIMLYEDNNKDLSSEERFHVELHFSPGVKGVEEEENAPTGFGFRPASAENGQKQTDPGSLEDLSRDETDRAVPLSEPITIQKRSPLIRNHKTGSMEVLSEASSSKVGSYRLFSLCSRQSPEMKQSGLGSQCAGLFSTTVLGGSSSAPNLQDYARAHRKKFSTGSLSYKDGFEGCSMVPSIYPLETLHNSLSLKQVNEFLGSVCESAGDPHTRTTRGQNEPRFPVMNQHYNFLTNETLFLLCWAVFPQAGLSQRSVFPHAGTEALFCVPADSSGPSSTVSSAGPSSPTTADTSPRFSFSDKTSLTPQSSEETHSSQNTLSQPAPASSSQVLDPTLPVAEVPLTPNNSPEEDTEHCTITGHQPDNPECSQEEPEVTSAAANADLAAAGDPGLRSPCSALTELTLGRMEAYCLPGSLPVLLELRESSSEAGSSSQTPQSPEGPDEFFDTQESMELWMDSPESSPCPETPLEVGSTHRTEQ</sequence>
<dbReference type="GO" id="GO:0005829">
    <property type="term" value="C:cytosol"/>
    <property type="evidence" value="ECO:0007669"/>
    <property type="project" value="UniProtKB-SubCell"/>
</dbReference>
<dbReference type="Proteomes" id="UP000261620">
    <property type="component" value="Unplaced"/>
</dbReference>
<evidence type="ECO:0000256" key="4">
    <source>
        <dbReference type="ARBA" id="ARBA00022475"/>
    </source>
</evidence>
<dbReference type="GO" id="GO:0032958">
    <property type="term" value="P:inositol phosphate biosynthetic process"/>
    <property type="evidence" value="ECO:0007669"/>
    <property type="project" value="TreeGrafter"/>
</dbReference>
<keyword evidence="11" id="KW-0472">Membrane</keyword>
<dbReference type="FunFam" id="3.30.470.20:FF:000003">
    <property type="entry name" value="Inositol hexakisphosphate and diphosphoinositol-pentakisphosphate kinase"/>
    <property type="match status" value="1"/>
</dbReference>
<dbReference type="Gene3D" id="3.30.470.20">
    <property type="entry name" value="ATP-grasp fold, B domain"/>
    <property type="match status" value="1"/>
</dbReference>
<evidence type="ECO:0000256" key="9">
    <source>
        <dbReference type="ARBA" id="ARBA00022777"/>
    </source>
</evidence>
<keyword evidence="7 15" id="KW-0808">Transferase</keyword>
<dbReference type="InterPro" id="IPR037446">
    <property type="entry name" value="His_Pase_VIP1"/>
</dbReference>
<feature type="region of interest" description="Disordered" evidence="16">
    <location>
        <begin position="1"/>
        <end position="35"/>
    </location>
</feature>
<feature type="region of interest" description="Disordered" evidence="16">
    <location>
        <begin position="912"/>
        <end position="953"/>
    </location>
</feature>
<evidence type="ECO:0000256" key="8">
    <source>
        <dbReference type="ARBA" id="ARBA00022741"/>
    </source>
</evidence>
<evidence type="ECO:0000256" key="7">
    <source>
        <dbReference type="ARBA" id="ARBA00022679"/>
    </source>
</evidence>
<keyword evidence="5 15" id="KW-0963">Cytoplasm</keyword>
<dbReference type="GO" id="GO:0033857">
    <property type="term" value="F:5-diphosphoinositol pentakisphosphate 1-kinase activity"/>
    <property type="evidence" value="ECO:0007669"/>
    <property type="project" value="TreeGrafter"/>
</dbReference>
<comment type="catalytic activity">
    <reaction evidence="13">
        <text>1D-myo-inositol hexakisphosphate + ATP = 1-diphospho-1D-myo-inositol 2,3,4,5,6-pentakisphosphate + ADP</text>
        <dbReference type="Rhea" id="RHEA:37459"/>
        <dbReference type="ChEBI" id="CHEBI:30616"/>
        <dbReference type="ChEBI" id="CHEBI:58130"/>
        <dbReference type="ChEBI" id="CHEBI:74946"/>
        <dbReference type="ChEBI" id="CHEBI:456216"/>
        <dbReference type="EC" id="2.7.4.24"/>
    </reaction>
    <physiologicalReaction direction="left-to-right" evidence="13">
        <dbReference type="Rhea" id="RHEA:37460"/>
    </physiologicalReaction>
</comment>
<evidence type="ECO:0000313" key="19">
    <source>
        <dbReference type="Proteomes" id="UP000261620"/>
    </source>
</evidence>
<evidence type="ECO:0000256" key="16">
    <source>
        <dbReference type="SAM" id="MobiDB-lite"/>
    </source>
</evidence>
<dbReference type="FunFam" id="3.40.50.11950:FF:000003">
    <property type="entry name" value="Inositol hexakisphosphate and diphosphoinositol-pentakisphosphate kinase"/>
    <property type="match status" value="1"/>
</dbReference>
<comment type="similarity">
    <text evidence="3 15">Belongs to the histidine acid phosphatase family. VIP1 subfamily.</text>
</comment>
<dbReference type="FunFam" id="3.40.50.11950:FF:000001">
    <property type="entry name" value="Inositol hexakisphosphate and diphosphoinositol-pentakisphosphate kinase"/>
    <property type="match status" value="1"/>
</dbReference>
<protein>
    <recommendedName>
        <fullName evidence="15">Inositol hexakisphosphate and diphosphoinositol-pentakisphosphate kinase</fullName>
        <ecNumber evidence="15">2.7.4.24</ecNumber>
    </recommendedName>
</protein>
<dbReference type="SUPFAM" id="SSF53254">
    <property type="entry name" value="Phosphoglycerate mutase-like"/>
    <property type="match status" value="1"/>
</dbReference>
<reference evidence="18" key="1">
    <citation type="submission" date="2025-08" db="UniProtKB">
        <authorList>
            <consortium name="Ensembl"/>
        </authorList>
    </citation>
    <scope>IDENTIFICATION</scope>
</reference>
<dbReference type="GO" id="GO:0005524">
    <property type="term" value="F:ATP binding"/>
    <property type="evidence" value="ECO:0007669"/>
    <property type="project" value="UniProtKB-KW"/>
</dbReference>
<evidence type="ECO:0000256" key="11">
    <source>
        <dbReference type="ARBA" id="ARBA00023136"/>
    </source>
</evidence>
<evidence type="ECO:0000256" key="1">
    <source>
        <dbReference type="ARBA" id="ARBA00004236"/>
    </source>
</evidence>
<comment type="function">
    <text evidence="14">Bifunctional inositol kinase that acts in concert with the IP6K kinases IP6K1, IP6K2 and IP6K3 to synthesize the diphosphate group-containing inositol pyrophosphates diphosphoinositol pentakisphosphate, PP-InsP5, and bis-diphosphoinositol tetrakisphosphate, (PP)2-InsP4. PP-InsP5 and (PP)2-InsP4, also respectively called InsP7 and InsP8, regulate a variety of cellular processes, including apoptosis, vesicle trafficking, cytoskeletal dynamics, exocytosis, insulin signaling and neutrophil activation. Phosphorylates inositol hexakisphosphate (InsP6) at position 1 to produce PP-InsP5 which is in turn phosphorylated by IP6Ks to produce (PP)2-InsP4. Alternatively, phosphorylates PP-InsP5 at position 1, produced by IP6Ks from InsP6, to produce (PP)2-InsP4. Activated when cells are exposed to hyperosmotic stress.</text>
</comment>
<evidence type="ECO:0000256" key="15">
    <source>
        <dbReference type="RuleBase" id="RU365032"/>
    </source>
</evidence>
<dbReference type="PANTHER" id="PTHR12750:SF11">
    <property type="entry name" value="INOSITOL HEXAKISPHOSPHATE AND DIPHOSPHOINOSITOL-PENTAKISPHOSPHATE KINASE 1"/>
    <property type="match status" value="1"/>
</dbReference>
<feature type="compositionally biased region" description="Acidic residues" evidence="16">
    <location>
        <begin position="22"/>
        <end position="31"/>
    </location>
</feature>
<reference evidence="18" key="2">
    <citation type="submission" date="2025-09" db="UniProtKB">
        <authorList>
            <consortium name="Ensembl"/>
        </authorList>
    </citation>
    <scope>IDENTIFICATION</scope>
</reference>
<evidence type="ECO:0000313" key="18">
    <source>
        <dbReference type="Ensembl" id="ENSMMOP00000021928.1"/>
    </source>
</evidence>
<keyword evidence="9 15" id="KW-0418">Kinase</keyword>
<dbReference type="PANTHER" id="PTHR12750">
    <property type="entry name" value="DIPHOSPHOINOSITOL PENTAKISPHOSPHATE KINASE"/>
    <property type="match status" value="1"/>
</dbReference>
<keyword evidence="19" id="KW-1185">Reference proteome</keyword>
<dbReference type="Gene3D" id="3.40.50.1240">
    <property type="entry name" value="Phosphoglycerate mutase-like"/>
    <property type="match status" value="1"/>
</dbReference>
<evidence type="ECO:0000256" key="14">
    <source>
        <dbReference type="ARBA" id="ARBA00037056"/>
    </source>
</evidence>
<dbReference type="Ensembl" id="ENSMMOT00000022292.1">
    <property type="protein sequence ID" value="ENSMMOP00000021928.1"/>
    <property type="gene ID" value="ENSMMOG00000016674.1"/>
</dbReference>
<evidence type="ECO:0000256" key="13">
    <source>
        <dbReference type="ARBA" id="ARBA00034629"/>
    </source>
</evidence>
<proteinExistence type="inferred from homology"/>
<dbReference type="GO" id="GO:0052723">
    <property type="term" value="F:inositol hexakisphosphate 1-kinase activity"/>
    <property type="evidence" value="ECO:0007669"/>
    <property type="project" value="RHEA"/>
</dbReference>
<comment type="subcellular location">
    <subcellularLocation>
        <location evidence="1">Cell membrane</location>
    </subcellularLocation>
    <subcellularLocation>
        <location evidence="2 15">Cytoplasm</location>
        <location evidence="2 15">Cytosol</location>
    </subcellularLocation>
</comment>
<feature type="compositionally biased region" description="Polar residues" evidence="16">
    <location>
        <begin position="1176"/>
        <end position="1212"/>
    </location>
</feature>
<feature type="region of interest" description="Disordered" evidence="16">
    <location>
        <begin position="1152"/>
        <end position="1253"/>
    </location>
</feature>
<evidence type="ECO:0000259" key="17">
    <source>
        <dbReference type="Pfam" id="PF18086"/>
    </source>
</evidence>
<keyword evidence="6" id="KW-0597">Phosphoprotein</keyword>
<name>A0A3Q3WUC7_MOLML</name>
<dbReference type="InterPro" id="IPR029033">
    <property type="entry name" value="His_PPase_superfam"/>
</dbReference>
<organism evidence="18 19">
    <name type="scientific">Mola mola</name>
    <name type="common">Ocean sunfish</name>
    <name type="synonym">Tetraodon mola</name>
    <dbReference type="NCBI Taxonomy" id="94237"/>
    <lineage>
        <taxon>Eukaryota</taxon>
        <taxon>Metazoa</taxon>
        <taxon>Chordata</taxon>
        <taxon>Craniata</taxon>
        <taxon>Vertebrata</taxon>
        <taxon>Euteleostomi</taxon>
        <taxon>Actinopterygii</taxon>
        <taxon>Neopterygii</taxon>
        <taxon>Teleostei</taxon>
        <taxon>Neoteleostei</taxon>
        <taxon>Acanthomorphata</taxon>
        <taxon>Eupercaria</taxon>
        <taxon>Tetraodontiformes</taxon>
        <taxon>Molidae</taxon>
        <taxon>Mola</taxon>
    </lineage>
</organism>
<dbReference type="GO" id="GO:0006020">
    <property type="term" value="P:inositol metabolic process"/>
    <property type="evidence" value="ECO:0007669"/>
    <property type="project" value="TreeGrafter"/>
</dbReference>
<feature type="compositionally biased region" description="Low complexity" evidence="16">
    <location>
        <begin position="1152"/>
        <end position="1175"/>
    </location>
</feature>
<dbReference type="SUPFAM" id="SSF56059">
    <property type="entry name" value="Glutathione synthetase ATP-binding domain-like"/>
    <property type="match status" value="1"/>
</dbReference>
<feature type="region of interest" description="Disordered" evidence="16">
    <location>
        <begin position="1302"/>
        <end position="1359"/>
    </location>
</feature>
<dbReference type="InterPro" id="IPR040557">
    <property type="entry name" value="VIP1_N"/>
</dbReference>
<dbReference type="InterPro" id="IPR000560">
    <property type="entry name" value="His_Pase_clade-2"/>
</dbReference>
<dbReference type="EC" id="2.7.4.24" evidence="15"/>
<dbReference type="CDD" id="cd07061">
    <property type="entry name" value="HP_HAP_like"/>
    <property type="match status" value="1"/>
</dbReference>
<dbReference type="PROSITE" id="PS00616">
    <property type="entry name" value="HIS_ACID_PHOSPHAT_1"/>
    <property type="match status" value="1"/>
</dbReference>
<accession>A0A3Q3WUC7</accession>
<dbReference type="Pfam" id="PF00328">
    <property type="entry name" value="His_Phos_2"/>
    <property type="match status" value="1"/>
</dbReference>